<evidence type="ECO:0000313" key="2">
    <source>
        <dbReference type="Proteomes" id="UP000187417"/>
    </source>
</evidence>
<sequence length="126" mass="14395">MSGIKPGRFERECGLSNAYLSKLKHEPSRDKLGKIFARYPELNKDWLLNGEGPMLNVVHYPAMEGGNELLVNDQAYYVGRPAGSDEVLIPRDAWEVIKKQADSFKERDEQMNRVISLLEKQMDKGK</sequence>
<protein>
    <submittedName>
        <fullName evidence="1">Uncharacterized protein</fullName>
    </submittedName>
</protein>
<dbReference type="RefSeq" id="WP_370753243.1">
    <property type="nucleotide sequence ID" value="NZ_BAAFLA010000029.1"/>
</dbReference>
<proteinExistence type="predicted"/>
<dbReference type="EMBL" id="MNQH01000032">
    <property type="protein sequence ID" value="OKY93808.1"/>
    <property type="molecule type" value="Genomic_DNA"/>
</dbReference>
<dbReference type="Proteomes" id="UP000187417">
    <property type="component" value="Unassembled WGS sequence"/>
</dbReference>
<organism evidence="1 2">
    <name type="scientific">Alistipes putredinis</name>
    <dbReference type="NCBI Taxonomy" id="28117"/>
    <lineage>
        <taxon>Bacteria</taxon>
        <taxon>Pseudomonadati</taxon>
        <taxon>Bacteroidota</taxon>
        <taxon>Bacteroidia</taxon>
        <taxon>Bacteroidales</taxon>
        <taxon>Rikenellaceae</taxon>
        <taxon>Alistipes</taxon>
    </lineage>
</organism>
<accession>A0A1Q6F4S2</accession>
<gene>
    <name evidence="1" type="ORF">BHV66_07845</name>
</gene>
<name>A0A1Q6F4S2_9BACT</name>
<comment type="caution">
    <text evidence="1">The sequence shown here is derived from an EMBL/GenBank/DDBJ whole genome shotgun (WGS) entry which is preliminary data.</text>
</comment>
<dbReference type="AlphaFoldDB" id="A0A1Q6F4S2"/>
<evidence type="ECO:0000313" key="1">
    <source>
        <dbReference type="EMBL" id="OKY93808.1"/>
    </source>
</evidence>
<reference evidence="1 2" key="1">
    <citation type="journal article" date="2016" name="Nat. Biotechnol.">
        <title>Measurement of bacterial replication rates in microbial communities.</title>
        <authorList>
            <person name="Brown C.T."/>
            <person name="Olm M.R."/>
            <person name="Thomas B.C."/>
            <person name="Banfield J.F."/>
        </authorList>
    </citation>
    <scope>NUCLEOTIDE SEQUENCE [LARGE SCALE GENOMIC DNA]</scope>
    <source>
        <strain evidence="1">CAG:67_53_122</strain>
    </source>
</reference>